<proteinExistence type="predicted"/>
<reference evidence="2 3" key="1">
    <citation type="submission" date="2015-08" db="EMBL/GenBank/DDBJ databases">
        <title>Emmonsia species relationships and genome sequence.</title>
        <authorList>
            <person name="Cuomo C.A."/>
            <person name="Schwartz I.S."/>
            <person name="Kenyon C."/>
            <person name="De Hoog G.S."/>
            <person name="Govender N.P."/>
            <person name="Botha A."/>
            <person name="Moreno L."/>
            <person name="De Vries M."/>
            <person name="Munoz J.F."/>
            <person name="Stielow J.B."/>
        </authorList>
    </citation>
    <scope>NUCLEOTIDE SEQUENCE [LARGE SCALE GENOMIC DNA]</scope>
    <source>
        <strain evidence="2 3">EI222</strain>
    </source>
</reference>
<feature type="compositionally biased region" description="Basic residues" evidence="1">
    <location>
        <begin position="22"/>
        <end position="32"/>
    </location>
</feature>
<feature type="compositionally biased region" description="Basic and acidic residues" evidence="1">
    <location>
        <begin position="45"/>
        <end position="59"/>
    </location>
</feature>
<feature type="region of interest" description="Disordered" evidence="1">
    <location>
        <begin position="1"/>
        <end position="66"/>
    </location>
</feature>
<dbReference type="OrthoDB" id="4206437at2759"/>
<organism evidence="2 3">
    <name type="scientific">Blastomyces percursus</name>
    <dbReference type="NCBI Taxonomy" id="1658174"/>
    <lineage>
        <taxon>Eukaryota</taxon>
        <taxon>Fungi</taxon>
        <taxon>Dikarya</taxon>
        <taxon>Ascomycota</taxon>
        <taxon>Pezizomycotina</taxon>
        <taxon>Eurotiomycetes</taxon>
        <taxon>Eurotiomycetidae</taxon>
        <taxon>Onygenales</taxon>
        <taxon>Ajellomycetaceae</taxon>
        <taxon>Blastomyces</taxon>
    </lineage>
</organism>
<sequence>MAMHSAAILTRENKELRAANAKQKRKRERHRTYISQGEGLTIEEGMDRVRRGNEGKRGGIEQSEEQVQKRAARRCNGLGPLSLLVNLKRQILDKRLYTTPEDESHPLTYAPKKKGHYNASQSLTGRISDSPTFGRSKRIRLEDFGTIDEDNEQQAFTQPSSPPETELPEEIPDEILNEIPDPRTPTETLVVDFMVNLLGGISCLLQPLSYQSVCVANAFETIYQFGPVKNVSAFPNDIKFLARIDGSIPFSLPQNKNLPEMVIFEAKRAPRERGQGIAVKSQQSMEHVAYIWKRHEKDQVPRNPGVFHTFMIAQDYLSIYISIGVYNTEYLDYLFGQGNAPVAPPGAKIPFLQIQEFGPFNVNVRDEMESLTQIILCLIIWQLKPTNEGALIQNALGGVLGDSLSSFKNEGDPAISVFLVWLAK</sequence>
<name>A0A1J9QFT5_9EURO</name>
<keyword evidence="3" id="KW-1185">Reference proteome</keyword>
<comment type="caution">
    <text evidence="2">The sequence shown here is derived from an EMBL/GenBank/DDBJ whole genome shotgun (WGS) entry which is preliminary data.</text>
</comment>
<evidence type="ECO:0000313" key="2">
    <source>
        <dbReference type="EMBL" id="OJD27686.1"/>
    </source>
</evidence>
<dbReference type="VEuPathDB" id="FungiDB:ACJ73_00914"/>
<dbReference type="EMBL" id="LGTZ01000074">
    <property type="protein sequence ID" value="OJD27686.1"/>
    <property type="molecule type" value="Genomic_DNA"/>
</dbReference>
<dbReference type="AlphaFoldDB" id="A0A1J9QFT5"/>
<feature type="region of interest" description="Disordered" evidence="1">
    <location>
        <begin position="148"/>
        <end position="168"/>
    </location>
</feature>
<evidence type="ECO:0000256" key="1">
    <source>
        <dbReference type="SAM" id="MobiDB-lite"/>
    </source>
</evidence>
<protein>
    <submittedName>
        <fullName evidence="2">Uncharacterized protein</fullName>
    </submittedName>
</protein>
<evidence type="ECO:0000313" key="3">
    <source>
        <dbReference type="Proteomes" id="UP000242791"/>
    </source>
</evidence>
<gene>
    <name evidence="2" type="ORF">ACJ73_00914</name>
</gene>
<dbReference type="STRING" id="1658174.A0A1J9QFT5"/>
<dbReference type="Proteomes" id="UP000242791">
    <property type="component" value="Unassembled WGS sequence"/>
</dbReference>
<accession>A0A1J9QFT5</accession>